<reference evidence="2 3" key="1">
    <citation type="submission" date="2016-06" db="EMBL/GenBank/DDBJ databases">
        <authorList>
            <person name="Kjaerup R.B."/>
            <person name="Dalgaard T.S."/>
            <person name="Juul-Madsen H.R."/>
        </authorList>
    </citation>
    <scope>NUCLEOTIDE SEQUENCE [LARGE SCALE GENOMIC DNA]</scope>
    <source>
        <strain evidence="2 3">DSM 45577</strain>
    </source>
</reference>
<evidence type="ECO:0000256" key="1">
    <source>
        <dbReference type="SAM" id="MobiDB-lite"/>
    </source>
</evidence>
<gene>
    <name evidence="2" type="ORF">GA0070617_0969</name>
</gene>
<evidence type="ECO:0000313" key="3">
    <source>
        <dbReference type="Proteomes" id="UP000198937"/>
    </source>
</evidence>
<dbReference type="EMBL" id="FMIA01000002">
    <property type="protein sequence ID" value="SCL48755.1"/>
    <property type="molecule type" value="Genomic_DNA"/>
</dbReference>
<feature type="region of interest" description="Disordered" evidence="1">
    <location>
        <begin position="143"/>
        <end position="168"/>
    </location>
</feature>
<feature type="compositionally biased region" description="Low complexity" evidence="1">
    <location>
        <begin position="153"/>
        <end position="168"/>
    </location>
</feature>
<dbReference type="Proteomes" id="UP000198937">
    <property type="component" value="Unassembled WGS sequence"/>
</dbReference>
<feature type="compositionally biased region" description="Basic residues" evidence="1">
    <location>
        <begin position="143"/>
        <end position="152"/>
    </location>
</feature>
<accession>A0A1C6U3V4</accession>
<dbReference type="STRING" id="683228.GA0070617_0969"/>
<proteinExistence type="predicted"/>
<sequence length="168" mass="18466">MPVRLRFHLATVLHLAETATTAHRRVDIDGTVVTHAPPALHLMRDHGDGLDDHLYIDGNFHPSLSADNINTAPFRSTYQGRRYGHGITWTEWLGHPPRHRNPVQAVIPLADGRLLDLIRAGHAAGFDLFTVDIDVNGGMRPSVARRRVRPPRACRTPQAGAPEPAGPA</sequence>
<dbReference type="AlphaFoldDB" id="A0A1C6U3V4"/>
<dbReference type="OrthoDB" id="3379284at2"/>
<dbReference type="RefSeq" id="WP_091434306.1">
    <property type="nucleotide sequence ID" value="NZ_BMMJ01000001.1"/>
</dbReference>
<name>A0A1C6U3V4_9ACTN</name>
<keyword evidence="3" id="KW-1185">Reference proteome</keyword>
<protein>
    <submittedName>
        <fullName evidence="2">Uncharacterized protein</fullName>
    </submittedName>
</protein>
<organism evidence="2 3">
    <name type="scientific">Micromonospora yangpuensis</name>
    <dbReference type="NCBI Taxonomy" id="683228"/>
    <lineage>
        <taxon>Bacteria</taxon>
        <taxon>Bacillati</taxon>
        <taxon>Actinomycetota</taxon>
        <taxon>Actinomycetes</taxon>
        <taxon>Micromonosporales</taxon>
        <taxon>Micromonosporaceae</taxon>
        <taxon>Micromonospora</taxon>
    </lineage>
</organism>
<evidence type="ECO:0000313" key="2">
    <source>
        <dbReference type="EMBL" id="SCL48755.1"/>
    </source>
</evidence>